<evidence type="ECO:0000256" key="1">
    <source>
        <dbReference type="ARBA" id="ARBA00004141"/>
    </source>
</evidence>
<protein>
    <recommendedName>
        <fullName evidence="8">Tetraspanin</fullName>
    </recommendedName>
</protein>
<comment type="subcellular location">
    <subcellularLocation>
        <location evidence="1">Membrane</location>
        <topology evidence="1">Multi-pass membrane protein</topology>
    </subcellularLocation>
</comment>
<keyword evidence="4 5" id="KW-0472">Membrane</keyword>
<proteinExistence type="predicted"/>
<dbReference type="Pfam" id="PF00335">
    <property type="entry name" value="Tetraspanin"/>
    <property type="match status" value="1"/>
</dbReference>
<evidence type="ECO:0000313" key="6">
    <source>
        <dbReference type="EMBL" id="CAH0099070.1"/>
    </source>
</evidence>
<dbReference type="SUPFAM" id="SSF48652">
    <property type="entry name" value="Tetraspanin"/>
    <property type="match status" value="1"/>
</dbReference>
<dbReference type="OrthoDB" id="6361488at2759"/>
<dbReference type="InterPro" id="IPR008952">
    <property type="entry name" value="Tetraspanin_EC2_sf"/>
</dbReference>
<keyword evidence="7" id="KW-1185">Reference proteome</keyword>
<dbReference type="EMBL" id="CAKKLH010000013">
    <property type="protein sequence ID" value="CAH0099070.1"/>
    <property type="molecule type" value="Genomic_DNA"/>
</dbReference>
<name>A0A8J2RAZ5_9CRUS</name>
<evidence type="ECO:0008006" key="8">
    <source>
        <dbReference type="Google" id="ProtNLM"/>
    </source>
</evidence>
<evidence type="ECO:0000256" key="4">
    <source>
        <dbReference type="ARBA" id="ARBA00023136"/>
    </source>
</evidence>
<organism evidence="6 7">
    <name type="scientific">Daphnia galeata</name>
    <dbReference type="NCBI Taxonomy" id="27404"/>
    <lineage>
        <taxon>Eukaryota</taxon>
        <taxon>Metazoa</taxon>
        <taxon>Ecdysozoa</taxon>
        <taxon>Arthropoda</taxon>
        <taxon>Crustacea</taxon>
        <taxon>Branchiopoda</taxon>
        <taxon>Diplostraca</taxon>
        <taxon>Cladocera</taxon>
        <taxon>Anomopoda</taxon>
        <taxon>Daphniidae</taxon>
        <taxon>Daphnia</taxon>
    </lineage>
</organism>
<gene>
    <name evidence="6" type="ORF">DGAL_LOCUS1179</name>
</gene>
<evidence type="ECO:0000256" key="2">
    <source>
        <dbReference type="ARBA" id="ARBA00022692"/>
    </source>
</evidence>
<feature type="transmembrane region" description="Helical" evidence="5">
    <location>
        <begin position="98"/>
        <end position="118"/>
    </location>
</feature>
<dbReference type="AlphaFoldDB" id="A0A8J2RAZ5"/>
<keyword evidence="3 5" id="KW-1133">Transmembrane helix</keyword>
<feature type="transmembrane region" description="Helical" evidence="5">
    <location>
        <begin position="230"/>
        <end position="252"/>
    </location>
</feature>
<accession>A0A8J2RAZ5</accession>
<evidence type="ECO:0000256" key="5">
    <source>
        <dbReference type="SAM" id="Phobius"/>
    </source>
</evidence>
<dbReference type="GO" id="GO:0016020">
    <property type="term" value="C:membrane"/>
    <property type="evidence" value="ECO:0007669"/>
    <property type="project" value="UniProtKB-SubCell"/>
</dbReference>
<dbReference type="PANTHER" id="PTHR19282">
    <property type="entry name" value="TETRASPANIN"/>
    <property type="match status" value="1"/>
</dbReference>
<dbReference type="Proteomes" id="UP000789390">
    <property type="component" value="Unassembled WGS sequence"/>
</dbReference>
<feature type="transmembrane region" description="Helical" evidence="5">
    <location>
        <begin position="62"/>
        <end position="86"/>
    </location>
</feature>
<sequence length="254" mass="28558">MTVDVKSRSLKILQWSFLCLNVLVLLSGVTLMSMSVSSFVQFQEFKKESGKNLVLVKNDENMTVTINMTAFGISVPLIFLSFFGFCGAFGKKKCLLSYYLAFVLINLAIVFVGAQIVLRFSEKPGYVLKEHMSNYHRNKTSRDRVNNIRSNLNCCGINAFHHLDDLNAEIGNKTLSTSCCIPQNKKGCDDLLEGRHIEIKKWEEINEIIYTEGCLLKITEMIARTFKFTLPLFIVIGVINLAGLLLCTALCCSI</sequence>
<reference evidence="6" key="1">
    <citation type="submission" date="2021-11" db="EMBL/GenBank/DDBJ databases">
        <authorList>
            <person name="Schell T."/>
        </authorList>
    </citation>
    <scope>NUCLEOTIDE SEQUENCE</scope>
    <source>
        <strain evidence="6">M5</strain>
    </source>
</reference>
<comment type="caution">
    <text evidence="6">The sequence shown here is derived from an EMBL/GenBank/DDBJ whole genome shotgun (WGS) entry which is preliminary data.</text>
</comment>
<dbReference type="PANTHER" id="PTHR19282:SF417">
    <property type="entry name" value="TETRASPANIN TSPA-RELATED"/>
    <property type="match status" value="1"/>
</dbReference>
<dbReference type="PRINTS" id="PR00259">
    <property type="entry name" value="TMFOUR"/>
</dbReference>
<evidence type="ECO:0000256" key="3">
    <source>
        <dbReference type="ARBA" id="ARBA00022989"/>
    </source>
</evidence>
<evidence type="ECO:0000313" key="7">
    <source>
        <dbReference type="Proteomes" id="UP000789390"/>
    </source>
</evidence>
<feature type="transmembrane region" description="Helical" evidence="5">
    <location>
        <begin position="12"/>
        <end position="42"/>
    </location>
</feature>
<dbReference type="InterPro" id="IPR018499">
    <property type="entry name" value="Tetraspanin/Peripherin"/>
</dbReference>
<dbReference type="Gene3D" id="1.10.1450.10">
    <property type="entry name" value="Tetraspanin"/>
    <property type="match status" value="1"/>
</dbReference>
<keyword evidence="2 5" id="KW-0812">Transmembrane</keyword>